<keyword evidence="7" id="KW-1185">Reference proteome</keyword>
<dbReference type="AlphaFoldDB" id="A0A378I8S8"/>
<evidence type="ECO:0000313" key="6">
    <source>
        <dbReference type="EMBL" id="STX31021.1"/>
    </source>
</evidence>
<dbReference type="Proteomes" id="UP000054735">
    <property type="component" value="Unassembled WGS sequence"/>
</dbReference>
<dbReference type="InterPro" id="IPR036428">
    <property type="entry name" value="PCD_sf"/>
</dbReference>
<reference evidence="5 7" key="1">
    <citation type="submission" date="2015-11" db="EMBL/GenBank/DDBJ databases">
        <title>Genomic analysis of 38 Legionella species identifies large and diverse effector repertoires.</title>
        <authorList>
            <person name="Burstein D."/>
            <person name="Amaro F."/>
            <person name="Zusman T."/>
            <person name="Lifshitz Z."/>
            <person name="Cohen O."/>
            <person name="Gilbert J.A."/>
            <person name="Pupko T."/>
            <person name="Shuman H.A."/>
            <person name="Segal G."/>
        </authorList>
    </citation>
    <scope>NUCLEOTIDE SEQUENCE [LARGE SCALE GENOMIC DNA]</scope>
    <source>
        <strain evidence="5 7">CDC#1407-AL-14</strain>
    </source>
</reference>
<evidence type="ECO:0000256" key="1">
    <source>
        <dbReference type="ARBA" id="ARBA00001554"/>
    </source>
</evidence>
<comment type="similarity">
    <text evidence="2 4">Belongs to the pterin-4-alpha-carbinolamine dehydratase family.</text>
</comment>
<dbReference type="Gene3D" id="3.30.1360.20">
    <property type="entry name" value="Transcriptional coactivator/pterin dehydratase"/>
    <property type="match status" value="1"/>
</dbReference>
<reference evidence="6 8" key="2">
    <citation type="submission" date="2018-06" db="EMBL/GenBank/DDBJ databases">
        <authorList>
            <consortium name="Pathogen Informatics"/>
            <person name="Doyle S."/>
        </authorList>
    </citation>
    <scope>NUCLEOTIDE SEQUENCE [LARGE SCALE GENOMIC DNA]</scope>
    <source>
        <strain evidence="6 8">NCTC12437</strain>
    </source>
</reference>
<dbReference type="PANTHER" id="PTHR12599">
    <property type="entry name" value="PTERIN-4-ALPHA-CARBINOLAMINE DEHYDRATASE"/>
    <property type="match status" value="1"/>
</dbReference>
<dbReference type="Proteomes" id="UP000255066">
    <property type="component" value="Unassembled WGS sequence"/>
</dbReference>
<gene>
    <name evidence="5" type="primary">phs</name>
    <name evidence="5" type="ORF">Lbir_2870</name>
    <name evidence="6" type="ORF">NCTC12437_00791</name>
</gene>
<dbReference type="GO" id="GO:0008124">
    <property type="term" value="F:4-alpha-hydroxytetrahydrobiopterin dehydratase activity"/>
    <property type="evidence" value="ECO:0007669"/>
    <property type="project" value="UniProtKB-UniRule"/>
</dbReference>
<dbReference type="NCBIfam" id="NF002019">
    <property type="entry name" value="PRK00823.1-4"/>
    <property type="match status" value="1"/>
</dbReference>
<organism evidence="6 8">
    <name type="scientific">Legionella birminghamensis</name>
    <dbReference type="NCBI Taxonomy" id="28083"/>
    <lineage>
        <taxon>Bacteria</taxon>
        <taxon>Pseudomonadati</taxon>
        <taxon>Pseudomonadota</taxon>
        <taxon>Gammaproteobacteria</taxon>
        <taxon>Legionellales</taxon>
        <taxon>Legionellaceae</taxon>
        <taxon>Legionella</taxon>
    </lineage>
</organism>
<accession>A0A378I8S8</accession>
<evidence type="ECO:0000256" key="3">
    <source>
        <dbReference type="ARBA" id="ARBA00023239"/>
    </source>
</evidence>
<dbReference type="GO" id="GO:0006729">
    <property type="term" value="P:tetrahydrobiopterin biosynthetic process"/>
    <property type="evidence" value="ECO:0007669"/>
    <property type="project" value="InterPro"/>
</dbReference>
<dbReference type="EMBL" id="UGNW01000001">
    <property type="protein sequence ID" value="STX31021.1"/>
    <property type="molecule type" value="Genomic_DNA"/>
</dbReference>
<keyword evidence="3 4" id="KW-0456">Lyase</keyword>
<dbReference type="EMBL" id="LNXT01000048">
    <property type="protein sequence ID" value="KTC68268.1"/>
    <property type="molecule type" value="Genomic_DNA"/>
</dbReference>
<protein>
    <recommendedName>
        <fullName evidence="4">Putative pterin-4-alpha-carbinolamine dehydratase</fullName>
        <shortName evidence="4">PHS</shortName>
        <ecNumber evidence="4">4.2.1.96</ecNumber>
    </recommendedName>
    <alternativeName>
        <fullName evidence="4">4-alpha-hydroxy-tetrahydropterin dehydratase</fullName>
    </alternativeName>
    <alternativeName>
        <fullName evidence="4">Pterin carbinolamine dehydratase</fullName>
        <shortName evidence="4">PCD</shortName>
    </alternativeName>
</protein>
<proteinExistence type="inferred from homology"/>
<dbReference type="EC" id="4.2.1.96" evidence="4"/>
<dbReference type="PANTHER" id="PTHR12599:SF0">
    <property type="entry name" value="PTERIN-4-ALPHA-CARBINOLAMINE DEHYDRATASE"/>
    <property type="match status" value="1"/>
</dbReference>
<evidence type="ECO:0000313" key="8">
    <source>
        <dbReference type="Proteomes" id="UP000255066"/>
    </source>
</evidence>
<dbReference type="CDD" id="cd00913">
    <property type="entry name" value="PCD_DCoH_subfamily_a"/>
    <property type="match status" value="1"/>
</dbReference>
<dbReference type="HAMAP" id="MF_00434">
    <property type="entry name" value="Pterin_4_alpha"/>
    <property type="match status" value="1"/>
</dbReference>
<evidence type="ECO:0000256" key="2">
    <source>
        <dbReference type="ARBA" id="ARBA00006472"/>
    </source>
</evidence>
<dbReference type="Pfam" id="PF01329">
    <property type="entry name" value="Pterin_4a"/>
    <property type="match status" value="1"/>
</dbReference>
<comment type="catalytic activity">
    <reaction evidence="1 4">
        <text>(4aS,6R)-4a-hydroxy-L-erythro-5,6,7,8-tetrahydrobiopterin = (6R)-L-erythro-6,7-dihydrobiopterin + H2O</text>
        <dbReference type="Rhea" id="RHEA:11920"/>
        <dbReference type="ChEBI" id="CHEBI:15377"/>
        <dbReference type="ChEBI" id="CHEBI:15642"/>
        <dbReference type="ChEBI" id="CHEBI:43120"/>
        <dbReference type="EC" id="4.2.1.96"/>
    </reaction>
</comment>
<dbReference type="InterPro" id="IPR001533">
    <property type="entry name" value="Pterin_deHydtase"/>
</dbReference>
<dbReference type="STRING" id="28083.Lbir_2870"/>
<dbReference type="RefSeq" id="WP_058524843.1">
    <property type="nucleotide sequence ID" value="NZ_CAAAHV010000021.1"/>
</dbReference>
<evidence type="ECO:0000256" key="4">
    <source>
        <dbReference type="HAMAP-Rule" id="MF_00434"/>
    </source>
</evidence>
<sequence>MTSELRQKHCESCEGIGQALQADQTLNLLSQLHEHWQVVKEHQAIRRSFSFNNFYETMAFVNAVAWIANVENHHPDLEIGYNYCHMTFTTHALNGLTTNDFICAAKVDDLLLDK</sequence>
<dbReference type="SUPFAM" id="SSF55248">
    <property type="entry name" value="PCD-like"/>
    <property type="match status" value="1"/>
</dbReference>
<dbReference type="OrthoDB" id="5294615at2"/>
<name>A0A378I8S8_9GAMM</name>
<evidence type="ECO:0000313" key="5">
    <source>
        <dbReference type="EMBL" id="KTC68268.1"/>
    </source>
</evidence>
<evidence type="ECO:0000313" key="7">
    <source>
        <dbReference type="Proteomes" id="UP000054735"/>
    </source>
</evidence>